<dbReference type="PANTHER" id="PTHR35894:SF1">
    <property type="entry name" value="PHOSPHORIBULOKINASE _ URIDINE KINASE FAMILY"/>
    <property type="match status" value="1"/>
</dbReference>
<evidence type="ECO:0000259" key="1">
    <source>
        <dbReference type="SMART" id="SM00382"/>
    </source>
</evidence>
<dbReference type="EMBL" id="FNAQ01000011">
    <property type="protein sequence ID" value="SDE44162.1"/>
    <property type="molecule type" value="Genomic_DNA"/>
</dbReference>
<reference evidence="3" key="1">
    <citation type="submission" date="2016-10" db="EMBL/GenBank/DDBJ databases">
        <authorList>
            <person name="Varghese N."/>
            <person name="Submissions S."/>
        </authorList>
    </citation>
    <scope>NUCLEOTIDE SEQUENCE [LARGE SCALE GENOMIC DNA]</scope>
    <source>
        <strain evidence="3">DSM 8987</strain>
    </source>
</reference>
<dbReference type="Gene3D" id="3.40.50.300">
    <property type="entry name" value="P-loop containing nucleotide triphosphate hydrolases"/>
    <property type="match status" value="1"/>
</dbReference>
<dbReference type="STRING" id="57664.SAMN05661003_11134"/>
<organism evidence="2 3">
    <name type="scientific">Desulfuromonas thiophila</name>
    <dbReference type="NCBI Taxonomy" id="57664"/>
    <lineage>
        <taxon>Bacteria</taxon>
        <taxon>Pseudomonadati</taxon>
        <taxon>Thermodesulfobacteriota</taxon>
        <taxon>Desulfuromonadia</taxon>
        <taxon>Desulfuromonadales</taxon>
        <taxon>Desulfuromonadaceae</taxon>
        <taxon>Desulfuromonas</taxon>
    </lineage>
</organism>
<dbReference type="PANTHER" id="PTHR35894">
    <property type="entry name" value="GENERAL SECRETION PATHWAY PROTEIN A-RELATED"/>
    <property type="match status" value="1"/>
</dbReference>
<dbReference type="InterPro" id="IPR003593">
    <property type="entry name" value="AAA+_ATPase"/>
</dbReference>
<dbReference type="Proteomes" id="UP000243205">
    <property type="component" value="Unassembled WGS sequence"/>
</dbReference>
<proteinExistence type="predicted"/>
<dbReference type="SMART" id="SM00382">
    <property type="entry name" value="AAA"/>
    <property type="match status" value="1"/>
</dbReference>
<gene>
    <name evidence="2" type="ORF">SAMN05661003_11134</name>
</gene>
<name>A0A1G7CXV2_9BACT</name>
<feature type="domain" description="AAA+ ATPase" evidence="1">
    <location>
        <begin position="43"/>
        <end position="191"/>
    </location>
</feature>
<dbReference type="GO" id="GO:0016887">
    <property type="term" value="F:ATP hydrolysis activity"/>
    <property type="evidence" value="ECO:0007669"/>
    <property type="project" value="InterPro"/>
</dbReference>
<dbReference type="InterPro" id="IPR049945">
    <property type="entry name" value="AAA_22"/>
</dbReference>
<protein>
    <submittedName>
        <fullName evidence="2">Type II secretion system protein A</fullName>
    </submittedName>
</protein>
<dbReference type="InterPro" id="IPR027417">
    <property type="entry name" value="P-loop_NTPase"/>
</dbReference>
<sequence length="301" mass="33602">MSYLEHFGLEREAFSNAPDARFYFDSVQHGQALVRLKRVVDANKGLAVLVGGIGSGKTTLARRLLDGLDPQLYESSLLVMVHSGVTSDWLLTRIALQLGVRQPETERLALIRQLYDRLLEIDDQGRRAVVLIDEAQMLQTRPLMEEFRGLLNLEIPGKKLLNLLFFGLPELEDCLRLDEPLAQRVALRYYLRPLSEEETLAYIKHRLRVAGAASMVFSAAAVAQIYRYSTGVPRLINTLCDNSLFEAFLQHQTVVSPTLVEAVAGDLGLTPQLLAAGQQAVAQHLSKIESLLARLEQRRGS</sequence>
<evidence type="ECO:0000313" key="2">
    <source>
        <dbReference type="EMBL" id="SDE44162.1"/>
    </source>
</evidence>
<dbReference type="OrthoDB" id="9779230at2"/>
<dbReference type="InterPro" id="IPR052026">
    <property type="entry name" value="ExeA_AAA_ATPase_DNA-bind"/>
</dbReference>
<dbReference type="RefSeq" id="WP_092079063.1">
    <property type="nucleotide sequence ID" value="NZ_FNAQ01000011.1"/>
</dbReference>
<keyword evidence="3" id="KW-1185">Reference proteome</keyword>
<evidence type="ECO:0000313" key="3">
    <source>
        <dbReference type="Proteomes" id="UP000243205"/>
    </source>
</evidence>
<dbReference type="AlphaFoldDB" id="A0A1G7CXV2"/>
<dbReference type="Pfam" id="PF13401">
    <property type="entry name" value="AAA_22"/>
    <property type="match status" value="1"/>
</dbReference>
<dbReference type="SUPFAM" id="SSF52540">
    <property type="entry name" value="P-loop containing nucleoside triphosphate hydrolases"/>
    <property type="match status" value="1"/>
</dbReference>
<accession>A0A1G7CXV2</accession>